<evidence type="ECO:0000256" key="7">
    <source>
        <dbReference type="SAM" id="MobiDB-lite"/>
    </source>
</evidence>
<comment type="subcellular location">
    <subcellularLocation>
        <location evidence="1">Membrane</location>
        <topology evidence="1">Multi-pass membrane protein</topology>
    </subcellularLocation>
</comment>
<evidence type="ECO:0000256" key="1">
    <source>
        <dbReference type="ARBA" id="ARBA00004141"/>
    </source>
</evidence>
<evidence type="ECO:0000313" key="9">
    <source>
        <dbReference type="EMBL" id="ELT91915.1"/>
    </source>
</evidence>
<feature type="transmembrane region" description="Helical" evidence="8">
    <location>
        <begin position="122"/>
        <end position="149"/>
    </location>
</feature>
<dbReference type="EMBL" id="AMQN01000353">
    <property type="status" value="NOT_ANNOTATED_CDS"/>
    <property type="molecule type" value="Genomic_DNA"/>
</dbReference>
<keyword evidence="6 8" id="KW-0472">Membrane</keyword>
<evidence type="ECO:0000313" key="10">
    <source>
        <dbReference type="EnsemblMetazoa" id="CapteP216441"/>
    </source>
</evidence>
<feature type="transmembrane region" description="Helical" evidence="8">
    <location>
        <begin position="333"/>
        <end position="354"/>
    </location>
</feature>
<evidence type="ECO:0000256" key="2">
    <source>
        <dbReference type="ARBA" id="ARBA00008141"/>
    </source>
</evidence>
<sequence length="366" mass="40840">MSATDTITADPVKPEEDQEEGTSTQTTKDKEPDETIAEKTEEQTAPKRVIDEPHTSQPQCSMPTTMDAAMKETIEEHSKETEESNSSLMDAKDRTQVTATGTLSLTLIVLLKDILVNGDAIQFYYVSLSLVSVSIALQVIIGVLSMVMYSMKASTVSRGAASKVTTTSRSRVRYSETIFRTMSETEADVTPGTDNPAFEDTEQPKPKNTQYSTGDLFTDFRELDSTAKPWYMRWFPCLEVHEKDLIQKYSIDEAHKRLYDILSIERLRAGFESIEARIRAAGQSEEQQQAATEKEKTLEVVAAQHKVLGTLIDLEQKRDLIKRITLVQQIISYLYYAVFILNAFLIGFGVTSAIQTESGPSDSTAN</sequence>
<evidence type="ECO:0000256" key="6">
    <source>
        <dbReference type="ARBA" id="ARBA00023136"/>
    </source>
</evidence>
<proteinExistence type="inferred from homology"/>
<reference evidence="11" key="1">
    <citation type="submission" date="2012-12" db="EMBL/GenBank/DDBJ databases">
        <authorList>
            <person name="Hellsten U."/>
            <person name="Grimwood J."/>
            <person name="Chapman J.A."/>
            <person name="Shapiro H."/>
            <person name="Aerts A."/>
            <person name="Otillar R.P."/>
            <person name="Terry A.Y."/>
            <person name="Boore J.L."/>
            <person name="Simakov O."/>
            <person name="Marletaz F."/>
            <person name="Cho S.-J."/>
            <person name="Edsinger-Gonzales E."/>
            <person name="Havlak P."/>
            <person name="Kuo D.-H."/>
            <person name="Larsson T."/>
            <person name="Lv J."/>
            <person name="Arendt D."/>
            <person name="Savage R."/>
            <person name="Osoegawa K."/>
            <person name="de Jong P."/>
            <person name="Lindberg D.R."/>
            <person name="Seaver E.C."/>
            <person name="Weisblat D.A."/>
            <person name="Putnam N.H."/>
            <person name="Grigoriev I.V."/>
            <person name="Rokhsar D.S."/>
        </authorList>
    </citation>
    <scope>NUCLEOTIDE SEQUENCE</scope>
    <source>
        <strain evidence="11">I ESC-2004</strain>
    </source>
</reference>
<keyword evidence="4" id="KW-0130">Cell adhesion</keyword>
<evidence type="ECO:0000256" key="3">
    <source>
        <dbReference type="ARBA" id="ARBA00022692"/>
    </source>
</evidence>
<dbReference type="GO" id="GO:0042246">
    <property type="term" value="P:tissue regeneration"/>
    <property type="evidence" value="ECO:0007669"/>
    <property type="project" value="InterPro"/>
</dbReference>
<keyword evidence="3 8" id="KW-0812">Transmembrane</keyword>
<accession>R7TLD0</accession>
<name>R7TLD0_CAPTE</name>
<keyword evidence="5 8" id="KW-1133">Transmembrane helix</keyword>
<feature type="compositionally biased region" description="Basic and acidic residues" evidence="7">
    <location>
        <begin position="27"/>
        <end position="54"/>
    </location>
</feature>
<dbReference type="Pfam" id="PF04923">
    <property type="entry name" value="Ninjurin"/>
    <property type="match status" value="1"/>
</dbReference>
<dbReference type="InterPro" id="IPR007007">
    <property type="entry name" value="Ninjurin"/>
</dbReference>
<feature type="region of interest" description="Disordered" evidence="7">
    <location>
        <begin position="1"/>
        <end position="63"/>
    </location>
</feature>
<dbReference type="Proteomes" id="UP000014760">
    <property type="component" value="Unassembled WGS sequence"/>
</dbReference>
<dbReference type="AlphaFoldDB" id="R7TLD0"/>
<protein>
    <submittedName>
        <fullName evidence="9 10">Uncharacterized protein</fullName>
    </submittedName>
</protein>
<comment type="similarity">
    <text evidence="2">Belongs to the ninjurin family.</text>
</comment>
<reference evidence="10" key="3">
    <citation type="submission" date="2015-06" db="UniProtKB">
        <authorList>
            <consortium name="EnsemblMetazoa"/>
        </authorList>
    </citation>
    <scope>IDENTIFICATION</scope>
</reference>
<feature type="region of interest" description="Disordered" evidence="7">
    <location>
        <begin position="185"/>
        <end position="211"/>
    </location>
</feature>
<dbReference type="EnsemblMetazoa" id="CapteT216441">
    <property type="protein sequence ID" value="CapteP216441"/>
    <property type="gene ID" value="CapteG216441"/>
</dbReference>
<dbReference type="HOGENOM" id="CLU_757040_0_0_1"/>
<gene>
    <name evidence="9" type="ORF">CAPTEDRAFT_216441</name>
</gene>
<keyword evidence="11" id="KW-1185">Reference proteome</keyword>
<dbReference type="GO" id="GO:0007155">
    <property type="term" value="P:cell adhesion"/>
    <property type="evidence" value="ECO:0007669"/>
    <property type="project" value="UniProtKB-KW"/>
</dbReference>
<evidence type="ECO:0000313" key="11">
    <source>
        <dbReference type="Proteomes" id="UP000014760"/>
    </source>
</evidence>
<evidence type="ECO:0000256" key="4">
    <source>
        <dbReference type="ARBA" id="ARBA00022889"/>
    </source>
</evidence>
<feature type="transmembrane region" description="Helical" evidence="8">
    <location>
        <begin position="97"/>
        <end position="116"/>
    </location>
</feature>
<evidence type="ECO:0000256" key="5">
    <source>
        <dbReference type="ARBA" id="ARBA00022989"/>
    </source>
</evidence>
<organism evidence="9">
    <name type="scientific">Capitella teleta</name>
    <name type="common">Polychaete worm</name>
    <dbReference type="NCBI Taxonomy" id="283909"/>
    <lineage>
        <taxon>Eukaryota</taxon>
        <taxon>Metazoa</taxon>
        <taxon>Spiralia</taxon>
        <taxon>Lophotrochozoa</taxon>
        <taxon>Annelida</taxon>
        <taxon>Polychaeta</taxon>
        <taxon>Sedentaria</taxon>
        <taxon>Scolecida</taxon>
        <taxon>Capitellidae</taxon>
        <taxon>Capitella</taxon>
    </lineage>
</organism>
<evidence type="ECO:0000256" key="8">
    <source>
        <dbReference type="SAM" id="Phobius"/>
    </source>
</evidence>
<dbReference type="EMBL" id="KB310317">
    <property type="protein sequence ID" value="ELT91915.1"/>
    <property type="molecule type" value="Genomic_DNA"/>
</dbReference>
<dbReference type="GO" id="GO:0016020">
    <property type="term" value="C:membrane"/>
    <property type="evidence" value="ECO:0007669"/>
    <property type="project" value="UniProtKB-SubCell"/>
</dbReference>
<reference evidence="9 11" key="2">
    <citation type="journal article" date="2013" name="Nature">
        <title>Insights into bilaterian evolution from three spiralian genomes.</title>
        <authorList>
            <person name="Simakov O."/>
            <person name="Marletaz F."/>
            <person name="Cho S.J."/>
            <person name="Edsinger-Gonzales E."/>
            <person name="Havlak P."/>
            <person name="Hellsten U."/>
            <person name="Kuo D.H."/>
            <person name="Larsson T."/>
            <person name="Lv J."/>
            <person name="Arendt D."/>
            <person name="Savage R."/>
            <person name="Osoegawa K."/>
            <person name="de Jong P."/>
            <person name="Grimwood J."/>
            <person name="Chapman J.A."/>
            <person name="Shapiro H."/>
            <person name="Aerts A."/>
            <person name="Otillar R.P."/>
            <person name="Terry A.Y."/>
            <person name="Boore J.L."/>
            <person name="Grigoriev I.V."/>
            <person name="Lindberg D.R."/>
            <person name="Seaver E.C."/>
            <person name="Weisblat D.A."/>
            <person name="Putnam N.H."/>
            <person name="Rokhsar D.S."/>
        </authorList>
    </citation>
    <scope>NUCLEOTIDE SEQUENCE</scope>
    <source>
        <strain evidence="9 11">I ESC-2004</strain>
    </source>
</reference>